<evidence type="ECO:0000259" key="9">
    <source>
        <dbReference type="PROSITE" id="PS51778"/>
    </source>
</evidence>
<feature type="domain" description="VASt" evidence="9">
    <location>
        <begin position="835"/>
        <end position="1013"/>
    </location>
</feature>
<dbReference type="InterPro" id="IPR011993">
    <property type="entry name" value="PH-like_dom_sf"/>
</dbReference>
<dbReference type="EMBL" id="VJMJ01000102">
    <property type="protein sequence ID" value="KAF0735014.1"/>
    <property type="molecule type" value="Genomic_DNA"/>
</dbReference>
<evidence type="ECO:0000313" key="10">
    <source>
        <dbReference type="EMBL" id="KAF0735014.1"/>
    </source>
</evidence>
<feature type="region of interest" description="Disordered" evidence="7">
    <location>
        <begin position="654"/>
        <end position="678"/>
    </location>
</feature>
<sequence>MSMNTGEVTESSSAGGVKELCYEHHLFGAFTNVCGKARNGVHTCQAISTFLQERANYELLYSKQLAKIHPSMKSDDWVKHLSSVWNAFHHTIAAIVFEYSDFSTKHISSIVAGIKACTNQQENQIQRLISEGTKLRNNLQDTTNKVLKAKERYEKKCSDAVEFIQLCRRPLSDSNDKADIFSKVWDNTTRGLGFASSERQKQKIQIYLEEILSSEELYIREVDAANTQCAVFERQAQDNLKAFEVTEEQRLEYIKDLLVRSEKARSSMLLKVESLISALKDSLRSIDSLDNVEDEFTKYIGVKTNESDNTPALSSIDVSADKIPEIVEKVQQMSDQGVIFTHSMLNTLVEYISAEESFVGSLDKSLKSYSASLSTDTSSGLFSANWPVVLDEGSSLKRGWDSVLTQLQRVSYLHKEFGSLLAEPVSLSLDTMKTEYNETKMGLDKDLQRSVNSVISMSTSHLKLEQKLDLKRKELESRLGLFSANSPEREKEVTLQRFMEIPMERGRKLDSKVDQLREETNELTCEVDRSLSSLKEKQEAYREEIQRVISLYMKNEKYRMDVTKSSMKSLVRAHEHLVNGLLSATKVSLLELEQISSSGDIKEFIQQNETPWLQQIMFKVNLHGNPILTEEFKTFERRPIKLARMSSSFSRFVEEVEDNSDRDKPPTSDGSQREETLGSSDLQRIFNLPSTEQLVNSFSCAIYINNFPHHGRLYLSQAYLCFTGWRDSYVVLPLIEINHIDKKNTAIVVPNAIELTTEKQGKLFFASFIYRDECVQAIMQLIQIKKQTEEILSPAPSSINMKDTIADEVMPNSSESPTISPILSLDDNLSILAQDFEPVLDQTLPFSLEFAFQRLWKHDEFFTKLLVDSGETNLRVDPWNVSENNYSAFERLENFHGMRRVSYTHNKKYMVGPSSIPTVLVQRYAYSQTEYFVLNATSTISDAPYHDYFRVESRWLFIASKQPNECHVKTGIRLNWSKSTWLKKQIEGATISESKETMKHWVTKAIEEAEQNQSISTSTAKSLDDHTVKAEPKVQIPLNRAVPPIASSVPSIPNTTPTAFQTVCLICLFILIYTVYQNSMLLRQVISTQKEQQRLLQQVLEKLSELDRV</sequence>
<dbReference type="InterPro" id="IPR004182">
    <property type="entry name" value="GRAM"/>
</dbReference>
<evidence type="ECO:0000256" key="3">
    <source>
        <dbReference type="ARBA" id="ARBA00022989"/>
    </source>
</evidence>
<dbReference type="VEuPathDB" id="FungiDB:AeMF1_000063"/>
<dbReference type="Gene3D" id="2.30.29.30">
    <property type="entry name" value="Pleckstrin-homology domain (PH domain)/Phosphotyrosine-binding domain (PTB)"/>
    <property type="match status" value="1"/>
</dbReference>
<keyword evidence="11" id="KW-1185">Reference proteome</keyword>
<evidence type="ECO:0000313" key="11">
    <source>
        <dbReference type="Proteomes" id="UP000481153"/>
    </source>
</evidence>
<dbReference type="Proteomes" id="UP000481153">
    <property type="component" value="Unassembled WGS sequence"/>
</dbReference>
<dbReference type="SMART" id="SM00568">
    <property type="entry name" value="GRAM"/>
    <property type="match status" value="1"/>
</dbReference>
<evidence type="ECO:0008006" key="12">
    <source>
        <dbReference type="Google" id="ProtNLM"/>
    </source>
</evidence>
<name>A0A6G0X4Z6_9STRA</name>
<reference evidence="10 11" key="1">
    <citation type="submission" date="2019-07" db="EMBL/GenBank/DDBJ databases">
        <title>Genomics analysis of Aphanomyces spp. identifies a new class of oomycete effector associated with host adaptation.</title>
        <authorList>
            <person name="Gaulin E."/>
        </authorList>
    </citation>
    <scope>NUCLEOTIDE SEQUENCE [LARGE SCALE GENOMIC DNA]</scope>
    <source>
        <strain evidence="10 11">ATCC 201684</strain>
    </source>
</reference>
<dbReference type="InterPro" id="IPR001060">
    <property type="entry name" value="FCH_dom"/>
</dbReference>
<dbReference type="Pfam" id="PF02893">
    <property type="entry name" value="GRAM"/>
    <property type="match status" value="1"/>
</dbReference>
<evidence type="ECO:0000256" key="2">
    <source>
        <dbReference type="ARBA" id="ARBA00022692"/>
    </source>
</evidence>
<accession>A0A6G0X4Z6</accession>
<proteinExistence type="predicted"/>
<dbReference type="GO" id="GO:0016020">
    <property type="term" value="C:membrane"/>
    <property type="evidence" value="ECO:0007669"/>
    <property type="project" value="UniProtKB-SubCell"/>
</dbReference>
<keyword evidence="4" id="KW-0472">Membrane</keyword>
<keyword evidence="5 6" id="KW-0175">Coiled coil</keyword>
<dbReference type="PROSITE" id="PS51778">
    <property type="entry name" value="VAST"/>
    <property type="match status" value="1"/>
</dbReference>
<evidence type="ECO:0000256" key="7">
    <source>
        <dbReference type="SAM" id="MobiDB-lite"/>
    </source>
</evidence>
<protein>
    <recommendedName>
        <fullName evidence="12">VASt domain-containing protein</fullName>
    </recommendedName>
</protein>
<evidence type="ECO:0000256" key="4">
    <source>
        <dbReference type="ARBA" id="ARBA00023136"/>
    </source>
</evidence>
<keyword evidence="3" id="KW-1133">Transmembrane helix</keyword>
<comment type="subcellular location">
    <subcellularLocation>
        <location evidence="1">Membrane</location>
        <topology evidence="1">Single-pass membrane protein</topology>
    </subcellularLocation>
</comment>
<dbReference type="InterPro" id="IPR031968">
    <property type="entry name" value="VASt"/>
</dbReference>
<dbReference type="PROSITE" id="PS51741">
    <property type="entry name" value="F_BAR"/>
    <property type="match status" value="1"/>
</dbReference>
<dbReference type="InterPro" id="IPR027267">
    <property type="entry name" value="AH/BAR_dom_sf"/>
</dbReference>
<dbReference type="SUPFAM" id="SSF103657">
    <property type="entry name" value="BAR/IMD domain-like"/>
    <property type="match status" value="2"/>
</dbReference>
<evidence type="ECO:0000256" key="5">
    <source>
        <dbReference type="PROSITE-ProRule" id="PRU01077"/>
    </source>
</evidence>
<evidence type="ECO:0000259" key="8">
    <source>
        <dbReference type="PROSITE" id="PS51741"/>
    </source>
</evidence>
<dbReference type="PANTHER" id="PTHR47666:SF1">
    <property type="entry name" value="PROTEIN VASCULAR ASSOCIATED DEATH 1, CHLOROPLASTIC"/>
    <property type="match status" value="1"/>
</dbReference>
<dbReference type="Pfam" id="PF00611">
    <property type="entry name" value="FCH"/>
    <property type="match status" value="1"/>
</dbReference>
<dbReference type="PANTHER" id="PTHR47666">
    <property type="entry name" value="PROTEIN VASCULAR ASSOCIATED DEATH 1, CHLOROPLASTIC"/>
    <property type="match status" value="1"/>
</dbReference>
<keyword evidence="2" id="KW-0812">Transmembrane</keyword>
<dbReference type="InterPro" id="IPR031160">
    <property type="entry name" value="F_BAR_dom"/>
</dbReference>
<evidence type="ECO:0000256" key="6">
    <source>
        <dbReference type="SAM" id="Coils"/>
    </source>
</evidence>
<evidence type="ECO:0000256" key="1">
    <source>
        <dbReference type="ARBA" id="ARBA00004167"/>
    </source>
</evidence>
<feature type="domain" description="F-BAR" evidence="8">
    <location>
        <begin position="10"/>
        <end position="294"/>
    </location>
</feature>
<dbReference type="AlphaFoldDB" id="A0A6G0X4Z6"/>
<feature type="coiled-coil region" evidence="6">
    <location>
        <begin position="125"/>
        <end position="156"/>
    </location>
</feature>
<gene>
    <name evidence="10" type="ORF">Ae201684_008485</name>
</gene>
<organism evidence="10 11">
    <name type="scientific">Aphanomyces euteiches</name>
    <dbReference type="NCBI Taxonomy" id="100861"/>
    <lineage>
        <taxon>Eukaryota</taxon>
        <taxon>Sar</taxon>
        <taxon>Stramenopiles</taxon>
        <taxon>Oomycota</taxon>
        <taxon>Saprolegniomycetes</taxon>
        <taxon>Saprolegniales</taxon>
        <taxon>Verrucalvaceae</taxon>
        <taxon>Aphanomyces</taxon>
    </lineage>
</organism>
<feature type="compositionally biased region" description="Basic and acidic residues" evidence="7">
    <location>
        <begin position="659"/>
        <end position="676"/>
    </location>
</feature>
<comment type="caution">
    <text evidence="10">The sequence shown here is derived from an EMBL/GenBank/DDBJ whole genome shotgun (WGS) entry which is preliminary data.</text>
</comment>
<dbReference type="Gene3D" id="1.20.1270.60">
    <property type="entry name" value="Arfaptin homology (AH) domain/BAR domain"/>
    <property type="match status" value="2"/>
</dbReference>
<dbReference type="Pfam" id="PF16016">
    <property type="entry name" value="VASt"/>
    <property type="match status" value="1"/>
</dbReference>